<name>A0A1U7CZL5_9RHOB</name>
<dbReference type="Pfam" id="PF10124">
    <property type="entry name" value="Mu-like_gpT"/>
    <property type="match status" value="1"/>
</dbReference>
<dbReference type="KEGG" id="tpro:Ga0080559_TMP484"/>
<feature type="domain" description="Bacteriophage Mu GpT" evidence="1">
    <location>
        <begin position="8"/>
        <end position="296"/>
    </location>
</feature>
<gene>
    <name evidence="2" type="ORF">Ga0080559_TMP484</name>
</gene>
<proteinExistence type="predicted"/>
<reference evidence="2 3" key="1">
    <citation type="submission" date="2016-03" db="EMBL/GenBank/DDBJ databases">
        <title>Deep-sea bacteria in the southern Pacific.</title>
        <authorList>
            <person name="Tang K."/>
        </authorList>
    </citation>
    <scope>NUCLEOTIDE SEQUENCE [LARGE SCALE GENOMIC DNA]</scope>
    <source>
        <strain evidence="2 3">JLT2016</strain>
    </source>
</reference>
<dbReference type="AlphaFoldDB" id="A0A1U7CZL5"/>
<keyword evidence="3" id="KW-1185">Reference proteome</keyword>
<sequence length="297" mass="32717">MIITATALQALRVGFKTEFQKALDGTPTMRDRVATVVRSSTSESTYGWLKKMSGMREWLGPRQLDGIAEAQYTIRNKHFEKTVEVNRNDIEDDNLGQYSMMFGELGDAAGAHPETLVWNLLKAGFSTECWDGQNFFDSDHPITDEDGAATTFSNTGGGSGTPWFLLCTNKSIKPILLQERKPITFTYKDRPDDDNVFFNNTYVYGADWRGNVGFGVPQMAYGSQQTLDATSYAAARTAIQNMKGDGGRPLGLMPNLLVVPPSLESAGRKLLNSEYAAGGETNEWKGTAELLVVPWLA</sequence>
<dbReference type="InterPro" id="IPR018774">
    <property type="entry name" value="Phage_Mu_GpT"/>
</dbReference>
<accession>A0A1U7CZL5</accession>
<evidence type="ECO:0000313" key="3">
    <source>
        <dbReference type="Proteomes" id="UP000186559"/>
    </source>
</evidence>
<dbReference type="EMBL" id="CP014796">
    <property type="protein sequence ID" value="APX21280.1"/>
    <property type="molecule type" value="Genomic_DNA"/>
</dbReference>
<evidence type="ECO:0000313" key="2">
    <source>
        <dbReference type="EMBL" id="APX21280.1"/>
    </source>
</evidence>
<organism evidence="2 3">
    <name type="scientific">Salipiger profundus</name>
    <dbReference type="NCBI Taxonomy" id="1229727"/>
    <lineage>
        <taxon>Bacteria</taxon>
        <taxon>Pseudomonadati</taxon>
        <taxon>Pseudomonadota</taxon>
        <taxon>Alphaproteobacteria</taxon>
        <taxon>Rhodobacterales</taxon>
        <taxon>Roseobacteraceae</taxon>
        <taxon>Salipiger</taxon>
    </lineage>
</organism>
<protein>
    <submittedName>
        <fullName evidence="2">Mu-like prophage major head subunit gpT</fullName>
    </submittedName>
</protein>
<dbReference type="Proteomes" id="UP000186559">
    <property type="component" value="Chromosome"/>
</dbReference>
<evidence type="ECO:0000259" key="1">
    <source>
        <dbReference type="Pfam" id="PF10124"/>
    </source>
</evidence>
<dbReference type="STRING" id="1229727.Ga0080559_TMP484"/>
<dbReference type="RefSeq" id="WP_076621962.1">
    <property type="nucleotide sequence ID" value="NZ_BMEW01000002.1"/>
</dbReference>